<comment type="caution">
    <text evidence="1">The sequence shown here is derived from an EMBL/GenBank/DDBJ whole genome shotgun (WGS) entry which is preliminary data.</text>
</comment>
<dbReference type="Proteomes" id="UP000324222">
    <property type="component" value="Unassembled WGS sequence"/>
</dbReference>
<protein>
    <submittedName>
        <fullName evidence="1">Uncharacterized protein</fullName>
    </submittedName>
</protein>
<evidence type="ECO:0000313" key="2">
    <source>
        <dbReference type="Proteomes" id="UP000324222"/>
    </source>
</evidence>
<keyword evidence="2" id="KW-1185">Reference proteome</keyword>
<evidence type="ECO:0000313" key="1">
    <source>
        <dbReference type="EMBL" id="MPC37708.1"/>
    </source>
</evidence>
<reference evidence="1 2" key="1">
    <citation type="submission" date="2019-05" db="EMBL/GenBank/DDBJ databases">
        <title>Another draft genome of Portunus trituberculatus and its Hox gene families provides insights of decapod evolution.</title>
        <authorList>
            <person name="Jeong J.-H."/>
            <person name="Song I."/>
            <person name="Kim S."/>
            <person name="Choi T."/>
            <person name="Kim D."/>
            <person name="Ryu S."/>
            <person name="Kim W."/>
        </authorList>
    </citation>
    <scope>NUCLEOTIDE SEQUENCE [LARGE SCALE GENOMIC DNA]</scope>
    <source>
        <tissue evidence="1">Muscle</tissue>
    </source>
</reference>
<name>A0A5B7EXG6_PORTR</name>
<sequence>MAGVPHCSASLLPTRGLVNLNSTAFLPPAAAAAGATQCSLNPTVPLLSVVINLQVLEGKVKEAFSD</sequence>
<dbReference type="EMBL" id="VSRR010003860">
    <property type="protein sequence ID" value="MPC37708.1"/>
    <property type="molecule type" value="Genomic_DNA"/>
</dbReference>
<dbReference type="AlphaFoldDB" id="A0A5B7EXG6"/>
<gene>
    <name evidence="1" type="ORF">E2C01_031198</name>
</gene>
<organism evidence="1 2">
    <name type="scientific">Portunus trituberculatus</name>
    <name type="common">Swimming crab</name>
    <name type="synonym">Neptunus trituberculatus</name>
    <dbReference type="NCBI Taxonomy" id="210409"/>
    <lineage>
        <taxon>Eukaryota</taxon>
        <taxon>Metazoa</taxon>
        <taxon>Ecdysozoa</taxon>
        <taxon>Arthropoda</taxon>
        <taxon>Crustacea</taxon>
        <taxon>Multicrustacea</taxon>
        <taxon>Malacostraca</taxon>
        <taxon>Eumalacostraca</taxon>
        <taxon>Eucarida</taxon>
        <taxon>Decapoda</taxon>
        <taxon>Pleocyemata</taxon>
        <taxon>Brachyura</taxon>
        <taxon>Eubrachyura</taxon>
        <taxon>Portunoidea</taxon>
        <taxon>Portunidae</taxon>
        <taxon>Portuninae</taxon>
        <taxon>Portunus</taxon>
    </lineage>
</organism>
<accession>A0A5B7EXG6</accession>
<proteinExistence type="predicted"/>